<evidence type="ECO:0000256" key="2">
    <source>
        <dbReference type="ARBA" id="ARBA00022490"/>
    </source>
</evidence>
<comment type="function">
    <text evidence="10">Exhibits a very high intrinsic GTPase hydrolysis rate. Involved in the addition of a carboxymethylaminomethyl (cmnm) group at the wobble position (U34) of certain tRNAs, forming tRNA-cmnm(5)s(2)U34.</text>
</comment>
<keyword evidence="9 10" id="KW-0342">GTP-binding</keyword>
<keyword evidence="5 10" id="KW-0547">Nucleotide-binding</keyword>
<comment type="subunit">
    <text evidence="10">Homodimer. Heterotetramer of two MnmE and two MnmG subunits.</text>
</comment>
<keyword evidence="2 10" id="KW-0963">Cytoplasm</keyword>
<dbReference type="InterPro" id="IPR027368">
    <property type="entry name" value="MnmE_dom2"/>
</dbReference>
<feature type="binding site" evidence="10">
    <location>
        <position position="448"/>
    </location>
    <ligand>
        <name>(6S)-5-formyl-5,6,7,8-tetrahydrofolate</name>
        <dbReference type="ChEBI" id="CHEBI:57457"/>
    </ligand>
</feature>
<dbReference type="EC" id="3.6.-.-" evidence="10"/>
<dbReference type="FunFam" id="3.30.1360.120:FF:000003">
    <property type="entry name" value="tRNA modification GTPase MnmE"/>
    <property type="match status" value="1"/>
</dbReference>
<keyword evidence="6 10" id="KW-0378">Hydrolase</keyword>
<evidence type="ECO:0000256" key="11">
    <source>
        <dbReference type="RuleBase" id="RU003313"/>
    </source>
</evidence>
<proteinExistence type="inferred from homology"/>
<dbReference type="CDD" id="cd14858">
    <property type="entry name" value="TrmE_N"/>
    <property type="match status" value="1"/>
</dbReference>
<dbReference type="InterPro" id="IPR027266">
    <property type="entry name" value="TrmE/GcvT-like"/>
</dbReference>
<dbReference type="RefSeq" id="WP_121012146.1">
    <property type="nucleotide sequence ID" value="NZ_RCCJ01000001.1"/>
</dbReference>
<keyword evidence="3 10" id="KW-0819">tRNA processing</keyword>
<dbReference type="Pfam" id="PF01926">
    <property type="entry name" value="MMR_HSR1"/>
    <property type="match status" value="1"/>
</dbReference>
<evidence type="ECO:0000256" key="6">
    <source>
        <dbReference type="ARBA" id="ARBA00022801"/>
    </source>
</evidence>
<dbReference type="GO" id="GO:0030488">
    <property type="term" value="P:tRNA methylation"/>
    <property type="evidence" value="ECO:0007669"/>
    <property type="project" value="TreeGrafter"/>
</dbReference>
<dbReference type="GO" id="GO:0046872">
    <property type="term" value="F:metal ion binding"/>
    <property type="evidence" value="ECO:0007669"/>
    <property type="project" value="UniProtKB-KW"/>
</dbReference>
<comment type="similarity">
    <text evidence="1 10 11">Belongs to the TRAFAC class TrmE-Era-EngA-EngB-Septin-like GTPase superfamily. TrmE GTPase family.</text>
</comment>
<dbReference type="InterPro" id="IPR005225">
    <property type="entry name" value="Small_GTP-bd"/>
</dbReference>
<evidence type="ECO:0000256" key="4">
    <source>
        <dbReference type="ARBA" id="ARBA00022723"/>
    </source>
</evidence>
<feature type="binding site" evidence="10">
    <location>
        <position position="246"/>
    </location>
    <ligand>
        <name>K(+)</name>
        <dbReference type="ChEBI" id="CHEBI:29103"/>
    </ligand>
</feature>
<dbReference type="InterPro" id="IPR006073">
    <property type="entry name" value="GTP-bd"/>
</dbReference>
<feature type="binding site" evidence="10">
    <location>
        <position position="80"/>
    </location>
    <ligand>
        <name>(6S)-5-formyl-5,6,7,8-tetrahydrofolate</name>
        <dbReference type="ChEBI" id="CHEBI:57457"/>
    </ligand>
</feature>
<evidence type="ECO:0000259" key="12">
    <source>
        <dbReference type="PROSITE" id="PS51709"/>
    </source>
</evidence>
<dbReference type="GO" id="GO:0005829">
    <property type="term" value="C:cytosol"/>
    <property type="evidence" value="ECO:0007669"/>
    <property type="project" value="TreeGrafter"/>
</dbReference>
<feature type="binding site" evidence="10">
    <location>
        <position position="249"/>
    </location>
    <ligand>
        <name>K(+)</name>
        <dbReference type="ChEBI" id="CHEBI:29103"/>
    </ligand>
</feature>
<dbReference type="EMBL" id="RCCJ01000001">
    <property type="protein sequence ID" value="RLJ71176.1"/>
    <property type="molecule type" value="Genomic_DNA"/>
</dbReference>
<evidence type="ECO:0000256" key="8">
    <source>
        <dbReference type="ARBA" id="ARBA00022958"/>
    </source>
</evidence>
<evidence type="ECO:0000256" key="5">
    <source>
        <dbReference type="ARBA" id="ARBA00022741"/>
    </source>
</evidence>
<dbReference type="GO" id="GO:0003924">
    <property type="term" value="F:GTPase activity"/>
    <property type="evidence" value="ECO:0007669"/>
    <property type="project" value="UniProtKB-UniRule"/>
</dbReference>
<dbReference type="InterPro" id="IPR018948">
    <property type="entry name" value="GTP-bd_TrmE_N"/>
</dbReference>
<evidence type="ECO:0000313" key="13">
    <source>
        <dbReference type="EMBL" id="RLJ71176.1"/>
    </source>
</evidence>
<keyword evidence="14" id="KW-1185">Reference proteome</keyword>
<dbReference type="PANTHER" id="PTHR42714:SF2">
    <property type="entry name" value="TRNA MODIFICATION GTPASE GTPBP3, MITOCHONDRIAL"/>
    <property type="match status" value="1"/>
</dbReference>
<organism evidence="13 14">
    <name type="scientific">Hydrogenivirga caldilitoris</name>
    <dbReference type="NCBI Taxonomy" id="246264"/>
    <lineage>
        <taxon>Bacteria</taxon>
        <taxon>Pseudomonadati</taxon>
        <taxon>Aquificota</taxon>
        <taxon>Aquificia</taxon>
        <taxon>Aquificales</taxon>
        <taxon>Aquificaceae</taxon>
        <taxon>Hydrogenivirga</taxon>
    </lineage>
</organism>
<comment type="caution">
    <text evidence="13">The sequence shown here is derived from an EMBL/GenBank/DDBJ whole genome shotgun (WGS) entry which is preliminary data.</text>
</comment>
<keyword evidence="7 10" id="KW-0460">Magnesium</keyword>
<dbReference type="Proteomes" id="UP000267841">
    <property type="component" value="Unassembled WGS sequence"/>
</dbReference>
<dbReference type="InterPro" id="IPR031168">
    <property type="entry name" value="G_TrmE"/>
</dbReference>
<evidence type="ECO:0000256" key="3">
    <source>
        <dbReference type="ARBA" id="ARBA00022694"/>
    </source>
</evidence>
<dbReference type="InterPro" id="IPR025867">
    <property type="entry name" value="MnmE_helical"/>
</dbReference>
<evidence type="ECO:0000256" key="9">
    <source>
        <dbReference type="ARBA" id="ARBA00023134"/>
    </source>
</evidence>
<feature type="binding site" evidence="10">
    <location>
        <begin position="269"/>
        <end position="272"/>
    </location>
    <ligand>
        <name>GTP</name>
        <dbReference type="ChEBI" id="CHEBI:37565"/>
    </ligand>
</feature>
<feature type="binding site" evidence="10">
    <location>
        <position position="250"/>
    </location>
    <ligand>
        <name>Mg(2+)</name>
        <dbReference type="ChEBI" id="CHEBI:18420"/>
    </ligand>
</feature>
<dbReference type="GO" id="GO:0002098">
    <property type="term" value="P:tRNA wobble uridine modification"/>
    <property type="evidence" value="ECO:0007669"/>
    <property type="project" value="TreeGrafter"/>
</dbReference>
<dbReference type="OrthoDB" id="9805918at2"/>
<feature type="binding site" evidence="10">
    <location>
        <position position="225"/>
    </location>
    <ligand>
        <name>K(+)</name>
        <dbReference type="ChEBI" id="CHEBI:29103"/>
    </ligand>
</feature>
<keyword evidence="4 10" id="KW-0479">Metal-binding</keyword>
<dbReference type="Gene3D" id="3.40.50.300">
    <property type="entry name" value="P-loop containing nucleotide triphosphate hydrolases"/>
    <property type="match status" value="1"/>
</dbReference>
<dbReference type="PROSITE" id="PS51709">
    <property type="entry name" value="G_TRME"/>
    <property type="match status" value="1"/>
</dbReference>
<dbReference type="PRINTS" id="PR00326">
    <property type="entry name" value="GTP1OBG"/>
</dbReference>
<dbReference type="HAMAP" id="MF_00379">
    <property type="entry name" value="GTPase_MnmE"/>
    <property type="match status" value="1"/>
</dbReference>
<dbReference type="NCBIfam" id="TIGR00231">
    <property type="entry name" value="small_GTP"/>
    <property type="match status" value="1"/>
</dbReference>
<evidence type="ECO:0000256" key="7">
    <source>
        <dbReference type="ARBA" id="ARBA00022842"/>
    </source>
</evidence>
<feature type="binding site" evidence="10">
    <location>
        <begin position="225"/>
        <end position="230"/>
    </location>
    <ligand>
        <name>GTP</name>
        <dbReference type="ChEBI" id="CHEBI:37565"/>
    </ligand>
</feature>
<dbReference type="SUPFAM" id="SSF52540">
    <property type="entry name" value="P-loop containing nucleoside triphosphate hydrolases"/>
    <property type="match status" value="1"/>
</dbReference>
<dbReference type="Gene3D" id="3.30.1360.120">
    <property type="entry name" value="Probable tRNA modification gtpase trme, domain 1"/>
    <property type="match status" value="1"/>
</dbReference>
<dbReference type="Pfam" id="PF12631">
    <property type="entry name" value="MnmE_helical"/>
    <property type="match status" value="1"/>
</dbReference>
<evidence type="ECO:0000256" key="1">
    <source>
        <dbReference type="ARBA" id="ARBA00011043"/>
    </source>
</evidence>
<evidence type="ECO:0000313" key="14">
    <source>
        <dbReference type="Proteomes" id="UP000267841"/>
    </source>
</evidence>
<dbReference type="Gene3D" id="1.20.120.430">
    <property type="entry name" value="tRNA modification GTPase MnmE domain 2"/>
    <property type="match status" value="1"/>
</dbReference>
<dbReference type="GO" id="GO:0042802">
    <property type="term" value="F:identical protein binding"/>
    <property type="evidence" value="ECO:0007669"/>
    <property type="project" value="UniProtKB-ARBA"/>
</dbReference>
<dbReference type="NCBIfam" id="TIGR00450">
    <property type="entry name" value="mnmE_trmE_thdF"/>
    <property type="match status" value="1"/>
</dbReference>
<comment type="subcellular location">
    <subcellularLocation>
        <location evidence="10">Cytoplasm</location>
    </subcellularLocation>
</comment>
<dbReference type="InterPro" id="IPR004520">
    <property type="entry name" value="GTPase_MnmE"/>
</dbReference>
<feature type="binding site" evidence="10">
    <location>
        <position position="244"/>
    </location>
    <ligand>
        <name>K(+)</name>
        <dbReference type="ChEBI" id="CHEBI:29103"/>
    </ligand>
</feature>
<dbReference type="Pfam" id="PF10396">
    <property type="entry name" value="TrmE_N"/>
    <property type="match status" value="1"/>
</dbReference>
<keyword evidence="8 10" id="KW-0630">Potassium</keyword>
<comment type="cofactor">
    <cofactor evidence="10">
        <name>K(+)</name>
        <dbReference type="ChEBI" id="CHEBI:29103"/>
    </cofactor>
    <text evidence="10">Binds 1 potassium ion per subunit.</text>
</comment>
<accession>A0A497XQB6</accession>
<dbReference type="NCBIfam" id="NF003661">
    <property type="entry name" value="PRK05291.1-3"/>
    <property type="match status" value="1"/>
</dbReference>
<dbReference type="PANTHER" id="PTHR42714">
    <property type="entry name" value="TRNA MODIFICATION GTPASE GTPBP3"/>
    <property type="match status" value="1"/>
</dbReference>
<feature type="binding site" evidence="10">
    <location>
        <position position="119"/>
    </location>
    <ligand>
        <name>(6S)-5-formyl-5,6,7,8-tetrahydrofolate</name>
        <dbReference type="ChEBI" id="CHEBI:57457"/>
    </ligand>
</feature>
<reference evidence="13 14" key="1">
    <citation type="submission" date="2018-10" db="EMBL/GenBank/DDBJ databases">
        <title>Genomic Encyclopedia of Archaeal and Bacterial Type Strains, Phase II (KMG-II): from individual species to whole genera.</title>
        <authorList>
            <person name="Goeker M."/>
        </authorList>
    </citation>
    <scope>NUCLEOTIDE SEQUENCE [LARGE SCALE GENOMIC DNA]</scope>
    <source>
        <strain evidence="13 14">DSM 16510</strain>
    </source>
</reference>
<feature type="binding site" evidence="10">
    <location>
        <position position="21"/>
    </location>
    <ligand>
        <name>(6S)-5-formyl-5,6,7,8-tetrahydrofolate</name>
        <dbReference type="ChEBI" id="CHEBI:57457"/>
    </ligand>
</feature>
<dbReference type="InterPro" id="IPR027417">
    <property type="entry name" value="P-loop_NTPase"/>
</dbReference>
<evidence type="ECO:0000256" key="10">
    <source>
        <dbReference type="HAMAP-Rule" id="MF_00379"/>
    </source>
</evidence>
<gene>
    <name evidence="10" type="primary">mnmE</name>
    <name evidence="10" type="synonym">trmE</name>
    <name evidence="13" type="ORF">BCF55_1474</name>
</gene>
<dbReference type="CDD" id="cd04164">
    <property type="entry name" value="trmE"/>
    <property type="match status" value="1"/>
</dbReference>
<feature type="domain" description="TrmE-type G" evidence="12">
    <location>
        <begin position="215"/>
        <end position="370"/>
    </location>
</feature>
<feature type="binding site" evidence="10">
    <location>
        <begin position="244"/>
        <end position="250"/>
    </location>
    <ligand>
        <name>GTP</name>
        <dbReference type="ChEBI" id="CHEBI:37565"/>
    </ligand>
</feature>
<dbReference type="GO" id="GO:0005525">
    <property type="term" value="F:GTP binding"/>
    <property type="evidence" value="ECO:0007669"/>
    <property type="project" value="UniProtKB-UniRule"/>
</dbReference>
<dbReference type="AlphaFoldDB" id="A0A497XQB6"/>
<protein>
    <recommendedName>
        <fullName evidence="10">tRNA modification GTPase MnmE</fullName>
        <ecNumber evidence="10">3.6.-.-</ecNumber>
    </recommendedName>
</protein>
<sequence length="448" mass="50158">MREPIVAIGTPFGESAIGVVRLTGKGVLEIAKKFFRTNSDIKPRYAHYGTLTDEEGEVLDEGVLIYYKAPRSYTGEDMIELSLHGNPLILQRAIELFLRAGCRLAEPGEFTKRAFLNGKLDLAQAEAVAELISAKTELARRASMRQLKGELSKYVNSLRESLLELSAFIEADIEFSEEDIPTLTRDQVIEMVNRVIEGIDQLLRTAKVGKLLREGMKLAIVGKPNVGKSSLFNALLKEDRAIVTDIEGTTRDYIEETLNLRGVPVRLIDTAGIRRAHDPVERIGIERSLKKIEEADVVLFVVDASQPIGEEDLKLYEQIKDRDLIVVFNKTDLGDVVPLEIFEGHSIIKVSALKGYGLKNLEEKILKKAGALAQEGLNIYVSVRHEELLKKAKDTLERFRETYEKEYISPEIAMLDVREASDYLGEIVGYITTEDVLGSIFSRFCIGK</sequence>
<feature type="binding site" evidence="10">
    <location>
        <position position="229"/>
    </location>
    <ligand>
        <name>Mg(2+)</name>
        <dbReference type="ChEBI" id="CHEBI:18420"/>
    </ligand>
</feature>
<dbReference type="FunFam" id="3.40.50.300:FF:000494">
    <property type="entry name" value="tRNA modification GTPase MnmE"/>
    <property type="match status" value="1"/>
</dbReference>
<comment type="caution">
    <text evidence="10">Lacks conserved residue(s) required for the propagation of feature annotation.</text>
</comment>
<name>A0A497XQB6_9AQUI</name>